<dbReference type="EMBL" id="JAZDWU010000002">
    <property type="protein sequence ID" value="KAL0010336.1"/>
    <property type="molecule type" value="Genomic_DNA"/>
</dbReference>
<evidence type="ECO:0000313" key="3">
    <source>
        <dbReference type="EMBL" id="KAL0010336.1"/>
    </source>
</evidence>
<name>A0AAW2DMR9_9ROSI</name>
<feature type="compositionally biased region" description="Basic and acidic residues" evidence="1">
    <location>
        <begin position="299"/>
        <end position="310"/>
    </location>
</feature>
<accession>A0AAW2DMR9</accession>
<evidence type="ECO:0000313" key="4">
    <source>
        <dbReference type="Proteomes" id="UP001459277"/>
    </source>
</evidence>
<reference evidence="3 4" key="1">
    <citation type="submission" date="2024-01" db="EMBL/GenBank/DDBJ databases">
        <title>A telomere-to-telomere, gap-free genome of sweet tea (Lithocarpus litseifolius).</title>
        <authorList>
            <person name="Zhou J."/>
        </authorList>
    </citation>
    <scope>NUCLEOTIDE SEQUENCE [LARGE SCALE GENOMIC DNA]</scope>
    <source>
        <strain evidence="3">Zhou-2022a</strain>
        <tissue evidence="3">Leaf</tissue>
    </source>
</reference>
<comment type="caution">
    <text evidence="3">The sequence shown here is derived from an EMBL/GenBank/DDBJ whole genome shotgun (WGS) entry which is preliminary data.</text>
</comment>
<gene>
    <name evidence="3" type="ORF">SO802_005444</name>
</gene>
<organism evidence="3 4">
    <name type="scientific">Lithocarpus litseifolius</name>
    <dbReference type="NCBI Taxonomy" id="425828"/>
    <lineage>
        <taxon>Eukaryota</taxon>
        <taxon>Viridiplantae</taxon>
        <taxon>Streptophyta</taxon>
        <taxon>Embryophyta</taxon>
        <taxon>Tracheophyta</taxon>
        <taxon>Spermatophyta</taxon>
        <taxon>Magnoliopsida</taxon>
        <taxon>eudicotyledons</taxon>
        <taxon>Gunneridae</taxon>
        <taxon>Pentapetalae</taxon>
        <taxon>rosids</taxon>
        <taxon>fabids</taxon>
        <taxon>Fagales</taxon>
        <taxon>Fagaceae</taxon>
        <taxon>Lithocarpus</taxon>
    </lineage>
</organism>
<sequence length="424" mass="48794">MARGHADRVDRIKCPCRKCRNRFYHHIDAAETHLILNRFDLDYTEWIFHGEEDPFFKHVQAEHNDDNSQAEDIDEVGEMLDDIYKGTFPDANIGESSTSPGPSNNDHKARPFDQLWEDAQRELYPGCKKFSKLSFSMKLLHIKTLCNWSDKSFDLVIDLIKQALPNGESLPKSYYEAKQFRRDLGFSYELIHVCKKVCTLFWKEHANKDECLKCHTSRWKEDNSKDVAKDMRWHKDERLEDGDYLRHPADSKVWKEFDKKHAWFAADSLNVRLGLASDGFNPFATRASPSTPPPALAKLLDRGSEMELSKPRSPIRSKMEIGAPSSPSPSLDPRSEIGDGDEGVMRKIFEMELWIAFGDGGVWEMELWIAFGEKASGLSKIFEKKLQKKLEAASKTRPEALFFQTRPQAIFWAAFAKTRPIGRT</sequence>
<dbReference type="Proteomes" id="UP001459277">
    <property type="component" value="Unassembled WGS sequence"/>
</dbReference>
<dbReference type="PANTHER" id="PTHR10775:SF177">
    <property type="entry name" value="TNP2, PARTIAL"/>
    <property type="match status" value="1"/>
</dbReference>
<dbReference type="InterPro" id="IPR029480">
    <property type="entry name" value="Transpos_assoc"/>
</dbReference>
<evidence type="ECO:0000259" key="2">
    <source>
        <dbReference type="Pfam" id="PF13963"/>
    </source>
</evidence>
<evidence type="ECO:0000256" key="1">
    <source>
        <dbReference type="SAM" id="MobiDB-lite"/>
    </source>
</evidence>
<keyword evidence="4" id="KW-1185">Reference proteome</keyword>
<proteinExistence type="predicted"/>
<dbReference type="PANTHER" id="PTHR10775">
    <property type="entry name" value="OS08G0208400 PROTEIN"/>
    <property type="match status" value="1"/>
</dbReference>
<protein>
    <recommendedName>
        <fullName evidence="2">Transposase-associated domain-containing protein</fullName>
    </recommendedName>
</protein>
<feature type="domain" description="Transposase-associated" evidence="2">
    <location>
        <begin position="9"/>
        <end position="51"/>
    </location>
</feature>
<dbReference type="InterPro" id="IPR004242">
    <property type="entry name" value="Transposase_21"/>
</dbReference>
<feature type="region of interest" description="Disordered" evidence="1">
    <location>
        <begin position="284"/>
        <end position="337"/>
    </location>
</feature>
<dbReference type="AlphaFoldDB" id="A0AAW2DMR9"/>
<dbReference type="Pfam" id="PF13963">
    <property type="entry name" value="Transpos_assoc"/>
    <property type="match status" value="1"/>
</dbReference>
<dbReference type="Pfam" id="PF02992">
    <property type="entry name" value="Transposase_21"/>
    <property type="match status" value="1"/>
</dbReference>